<keyword evidence="2" id="KW-1185">Reference proteome</keyword>
<evidence type="ECO:0000313" key="2">
    <source>
        <dbReference type="Proteomes" id="UP000320390"/>
    </source>
</evidence>
<reference evidence="1 2" key="1">
    <citation type="submission" date="2019-02" db="EMBL/GenBank/DDBJ databases">
        <title>Deep-cultivation of Planctomycetes and their phenomic and genomic characterization uncovers novel biology.</title>
        <authorList>
            <person name="Wiegand S."/>
            <person name="Jogler M."/>
            <person name="Boedeker C."/>
            <person name="Pinto D."/>
            <person name="Vollmers J."/>
            <person name="Rivas-Marin E."/>
            <person name="Kohn T."/>
            <person name="Peeters S.H."/>
            <person name="Heuer A."/>
            <person name="Rast P."/>
            <person name="Oberbeckmann S."/>
            <person name="Bunk B."/>
            <person name="Jeske O."/>
            <person name="Meyerdierks A."/>
            <person name="Storesund J.E."/>
            <person name="Kallscheuer N."/>
            <person name="Luecker S."/>
            <person name="Lage O.M."/>
            <person name="Pohl T."/>
            <person name="Merkel B.J."/>
            <person name="Hornburger P."/>
            <person name="Mueller R.-W."/>
            <person name="Bruemmer F."/>
            <person name="Labrenz M."/>
            <person name="Spormann A.M."/>
            <person name="Op den Camp H."/>
            <person name="Overmann J."/>
            <person name="Amann R."/>
            <person name="Jetten M.S.M."/>
            <person name="Mascher T."/>
            <person name="Medema M.H."/>
            <person name="Devos D.P."/>
            <person name="Kaster A.-K."/>
            <person name="Ovreas L."/>
            <person name="Rohde M."/>
            <person name="Galperin M.Y."/>
            <person name="Jogler C."/>
        </authorList>
    </citation>
    <scope>NUCLEOTIDE SEQUENCE [LARGE SCALE GENOMIC DNA]</scope>
    <source>
        <strain evidence="1 2">Poly30</strain>
    </source>
</reference>
<protein>
    <submittedName>
        <fullName evidence="1">Uncharacterized protein</fullName>
    </submittedName>
</protein>
<dbReference type="EMBL" id="CP036434">
    <property type="protein sequence ID" value="QDV09860.1"/>
    <property type="molecule type" value="Genomic_DNA"/>
</dbReference>
<organism evidence="1 2">
    <name type="scientific">Saltatorellus ferox</name>
    <dbReference type="NCBI Taxonomy" id="2528018"/>
    <lineage>
        <taxon>Bacteria</taxon>
        <taxon>Pseudomonadati</taxon>
        <taxon>Planctomycetota</taxon>
        <taxon>Planctomycetia</taxon>
        <taxon>Planctomycetia incertae sedis</taxon>
        <taxon>Saltatorellus</taxon>
    </lineage>
</organism>
<dbReference type="AlphaFoldDB" id="A0A518F0J5"/>
<name>A0A518F0J5_9BACT</name>
<proteinExistence type="predicted"/>
<sequence length="325" mass="35391">MVVLAATLALAAVSHGCRSAPAHGGTRGTSPDFIEPLDLVEIERDAVLRINADLVPGPLTMDVAIVIPSNLDPGFDLVSVPQMLDGIRSAKEIFGAVGVQIRLLWVKTGPVPDQHLSITSTDLLTGPGSKHAGMYTNFQRHPRPLSAGARAAFESLVPRDEANDRTLYLVVLQDVFYPFFASSGAGNDLVPTVTPTSGLSFPPYIHGREIPRRLRGVITISNLTAGANRFKTIAHEIGHKTLNVSHEYRTIDPEFEVVGEGGLMIYGAGVEIPSGADGRWHRERLERSPFLYREDESGKKLWNPDFEDGGHYFDPIYGDFVVGEE</sequence>
<accession>A0A518F0J5</accession>
<dbReference type="Proteomes" id="UP000320390">
    <property type="component" value="Chromosome"/>
</dbReference>
<evidence type="ECO:0000313" key="1">
    <source>
        <dbReference type="EMBL" id="QDV09860.1"/>
    </source>
</evidence>
<gene>
    <name evidence="1" type="ORF">Poly30_54200</name>
</gene>